<dbReference type="Pfam" id="PF02558">
    <property type="entry name" value="ApbA"/>
    <property type="match status" value="1"/>
</dbReference>
<dbReference type="SUPFAM" id="SSF51735">
    <property type="entry name" value="NAD(P)-binding Rossmann-fold domains"/>
    <property type="match status" value="1"/>
</dbReference>
<evidence type="ECO:0000256" key="8">
    <source>
        <dbReference type="ARBA" id="ARBA00048793"/>
    </source>
</evidence>
<evidence type="ECO:0000256" key="6">
    <source>
        <dbReference type="ARBA" id="ARBA00023002"/>
    </source>
</evidence>
<feature type="domain" description="Ketopantoate reductase C-terminal" evidence="11">
    <location>
        <begin position="185"/>
        <end position="308"/>
    </location>
</feature>
<evidence type="ECO:0000313" key="12">
    <source>
        <dbReference type="EMBL" id="MFD1186241.1"/>
    </source>
</evidence>
<dbReference type="Pfam" id="PF08546">
    <property type="entry name" value="ApbA_C"/>
    <property type="match status" value="1"/>
</dbReference>
<sequence length="310" mass="34656">MDKYKIAVVGIGGVGGYYGGKLAKRYADDPGYEITFIARGDHKSKIEKEGLRLELEEGTAFIHPSKVVETPQQLGKQDLIIFCVKSYSLEQVAEQFETNITPATVLLPLLNGVDGIEYLQNRYPEAQTLWGCVYIVSSKTAPGVVKVQGKYNRLVWGNPKLPAEVLQRVKALFEDAGINQEFYDDVENKVWEKFAFISPVASLSSLSDKTMGQLVGQDDLRQQLINLMQEIKLIAAAKGVELPENIVEQNLKVVEKLPHEATSSMQRDFREGNRTELENLTGYIVREGEKAGISTPTYAEVYQQLKHKSI</sequence>
<evidence type="ECO:0000259" key="11">
    <source>
        <dbReference type="Pfam" id="PF08546"/>
    </source>
</evidence>
<evidence type="ECO:0000256" key="2">
    <source>
        <dbReference type="ARBA" id="ARBA00007870"/>
    </source>
</evidence>
<dbReference type="InterPro" id="IPR008927">
    <property type="entry name" value="6-PGluconate_DH-like_C_sf"/>
</dbReference>
<dbReference type="InterPro" id="IPR036291">
    <property type="entry name" value="NAD(P)-bd_dom_sf"/>
</dbReference>
<organism evidence="12 13">
    <name type="scientific">Pontibacter rugosus</name>
    <dbReference type="NCBI Taxonomy" id="1745966"/>
    <lineage>
        <taxon>Bacteria</taxon>
        <taxon>Pseudomonadati</taxon>
        <taxon>Bacteroidota</taxon>
        <taxon>Cytophagia</taxon>
        <taxon>Cytophagales</taxon>
        <taxon>Hymenobacteraceae</taxon>
        <taxon>Pontibacter</taxon>
    </lineage>
</organism>
<keyword evidence="13" id="KW-1185">Reference proteome</keyword>
<protein>
    <recommendedName>
        <fullName evidence="4 9">2-dehydropantoate 2-reductase</fullName>
        <ecNumber evidence="3 9">1.1.1.169</ecNumber>
    </recommendedName>
    <alternativeName>
        <fullName evidence="7 9">Ketopantoate reductase</fullName>
    </alternativeName>
</protein>
<name>A0ABW3SQ69_9BACT</name>
<evidence type="ECO:0000313" key="13">
    <source>
        <dbReference type="Proteomes" id="UP001597094"/>
    </source>
</evidence>
<dbReference type="InterPro" id="IPR013752">
    <property type="entry name" value="KPA_reductase"/>
</dbReference>
<dbReference type="PANTHER" id="PTHR21708:SF26">
    <property type="entry name" value="2-DEHYDROPANTOATE 2-REDUCTASE"/>
    <property type="match status" value="1"/>
</dbReference>
<comment type="pathway">
    <text evidence="1 9">Cofactor biosynthesis; (R)-pantothenate biosynthesis; (R)-pantoate from 3-methyl-2-oxobutanoate: step 2/2.</text>
</comment>
<dbReference type="PANTHER" id="PTHR21708">
    <property type="entry name" value="PROBABLE 2-DEHYDROPANTOATE 2-REDUCTASE"/>
    <property type="match status" value="1"/>
</dbReference>
<evidence type="ECO:0000256" key="4">
    <source>
        <dbReference type="ARBA" id="ARBA00019465"/>
    </source>
</evidence>
<dbReference type="EC" id="1.1.1.169" evidence="3 9"/>
<dbReference type="SUPFAM" id="SSF48179">
    <property type="entry name" value="6-phosphogluconate dehydrogenase C-terminal domain-like"/>
    <property type="match status" value="1"/>
</dbReference>
<dbReference type="RefSeq" id="WP_377525663.1">
    <property type="nucleotide sequence ID" value="NZ_JBHTLD010000059.1"/>
</dbReference>
<dbReference type="Gene3D" id="3.40.50.720">
    <property type="entry name" value="NAD(P)-binding Rossmann-like Domain"/>
    <property type="match status" value="1"/>
</dbReference>
<reference evidence="13" key="1">
    <citation type="journal article" date="2019" name="Int. J. Syst. Evol. Microbiol.">
        <title>The Global Catalogue of Microorganisms (GCM) 10K type strain sequencing project: providing services to taxonomists for standard genome sequencing and annotation.</title>
        <authorList>
            <consortium name="The Broad Institute Genomics Platform"/>
            <consortium name="The Broad Institute Genome Sequencing Center for Infectious Disease"/>
            <person name="Wu L."/>
            <person name="Ma J."/>
        </authorList>
    </citation>
    <scope>NUCLEOTIDE SEQUENCE [LARGE SCALE GENOMIC DNA]</scope>
    <source>
        <strain evidence="13">JCM 31319</strain>
    </source>
</reference>
<dbReference type="NCBIfam" id="TIGR00745">
    <property type="entry name" value="apbA_panE"/>
    <property type="match status" value="1"/>
</dbReference>
<evidence type="ECO:0000256" key="7">
    <source>
        <dbReference type="ARBA" id="ARBA00032024"/>
    </source>
</evidence>
<evidence type="ECO:0000259" key="10">
    <source>
        <dbReference type="Pfam" id="PF02558"/>
    </source>
</evidence>
<comment type="caution">
    <text evidence="12">The sequence shown here is derived from an EMBL/GenBank/DDBJ whole genome shotgun (WGS) entry which is preliminary data.</text>
</comment>
<dbReference type="EMBL" id="JBHTLD010000059">
    <property type="protein sequence ID" value="MFD1186241.1"/>
    <property type="molecule type" value="Genomic_DNA"/>
</dbReference>
<keyword evidence="6 9" id="KW-0560">Oxidoreductase</keyword>
<keyword evidence="9" id="KW-0566">Pantothenate biosynthesis</keyword>
<gene>
    <name evidence="12" type="ORF">ACFQ2O_08505</name>
</gene>
<evidence type="ECO:0000256" key="5">
    <source>
        <dbReference type="ARBA" id="ARBA00022857"/>
    </source>
</evidence>
<keyword evidence="5 9" id="KW-0521">NADP</keyword>
<dbReference type="InterPro" id="IPR051402">
    <property type="entry name" value="KPR-Related"/>
</dbReference>
<proteinExistence type="inferred from homology"/>
<accession>A0ABW3SQ69</accession>
<evidence type="ECO:0000256" key="9">
    <source>
        <dbReference type="RuleBase" id="RU362068"/>
    </source>
</evidence>
<evidence type="ECO:0000256" key="3">
    <source>
        <dbReference type="ARBA" id="ARBA00013014"/>
    </source>
</evidence>
<comment type="similarity">
    <text evidence="2 9">Belongs to the ketopantoate reductase family.</text>
</comment>
<comment type="function">
    <text evidence="9">Catalyzes the NADPH-dependent reduction of ketopantoate into pantoic acid.</text>
</comment>
<dbReference type="InterPro" id="IPR013332">
    <property type="entry name" value="KPR_N"/>
</dbReference>
<feature type="domain" description="Ketopantoate reductase N-terminal" evidence="10">
    <location>
        <begin position="6"/>
        <end position="158"/>
    </location>
</feature>
<dbReference type="Gene3D" id="1.10.1040.10">
    <property type="entry name" value="N-(1-d-carboxylethyl)-l-norvaline Dehydrogenase, domain 2"/>
    <property type="match status" value="1"/>
</dbReference>
<dbReference type="InterPro" id="IPR003710">
    <property type="entry name" value="ApbA"/>
</dbReference>
<dbReference type="InterPro" id="IPR013328">
    <property type="entry name" value="6PGD_dom2"/>
</dbReference>
<dbReference type="Proteomes" id="UP001597094">
    <property type="component" value="Unassembled WGS sequence"/>
</dbReference>
<evidence type="ECO:0000256" key="1">
    <source>
        <dbReference type="ARBA" id="ARBA00004994"/>
    </source>
</evidence>
<comment type="catalytic activity">
    <reaction evidence="8 9">
        <text>(R)-pantoate + NADP(+) = 2-dehydropantoate + NADPH + H(+)</text>
        <dbReference type="Rhea" id="RHEA:16233"/>
        <dbReference type="ChEBI" id="CHEBI:11561"/>
        <dbReference type="ChEBI" id="CHEBI:15378"/>
        <dbReference type="ChEBI" id="CHEBI:15980"/>
        <dbReference type="ChEBI" id="CHEBI:57783"/>
        <dbReference type="ChEBI" id="CHEBI:58349"/>
        <dbReference type="EC" id="1.1.1.169"/>
    </reaction>
</comment>